<evidence type="ECO:0000256" key="5">
    <source>
        <dbReference type="ARBA" id="ARBA00022734"/>
    </source>
</evidence>
<dbReference type="GO" id="GO:0042806">
    <property type="term" value="F:fucose binding"/>
    <property type="evidence" value="ECO:0007669"/>
    <property type="project" value="UniProtKB-ARBA"/>
</dbReference>
<dbReference type="PANTHER" id="PTHR45713">
    <property type="entry name" value="FTP DOMAIN-CONTAINING PROTEIN"/>
    <property type="match status" value="1"/>
</dbReference>
<dbReference type="Proteomes" id="UP000005408">
    <property type="component" value="Unassembled WGS sequence"/>
</dbReference>
<evidence type="ECO:0000313" key="10">
    <source>
        <dbReference type="Proteomes" id="UP000005408"/>
    </source>
</evidence>
<evidence type="ECO:0000256" key="7">
    <source>
        <dbReference type="ARBA" id="ARBA00023157"/>
    </source>
</evidence>
<reference evidence="9" key="1">
    <citation type="submission" date="2022-08" db="UniProtKB">
        <authorList>
            <consortium name="EnsemblMetazoa"/>
        </authorList>
    </citation>
    <scope>IDENTIFICATION</scope>
    <source>
        <strain evidence="9">05x7-T-G4-1.051#20</strain>
    </source>
</reference>
<comment type="subunit">
    <text evidence="3">Homotrimer.</text>
</comment>
<evidence type="ECO:0000256" key="1">
    <source>
        <dbReference type="ARBA" id="ARBA00002219"/>
    </source>
</evidence>
<sequence length="270" mass="30271">MRLMFLSTLNWYIGSTYSKEIELQQCTTLNLNTKAGVELIEEKAYPLWTNDYETYGAALYHCFPRCEKDERCVGIELCRIRPGNSRCRGCCEWFVNPHEGVPALKTSEVCRYIEVDNKNYIAENGSNVALNASTTASSILGFESTILSPSKAVDGVTSCPGPTYIFSSTFEADPWLEINLQRVITIWRIIVHTRQDCCAERTVNFYITYGGNGQNNSCGFFPGPLPNRGDVLLFQCPPNARGSSVNLMIQSKPGETNWLSLCEVEILQKV</sequence>
<dbReference type="Pfam" id="PF22633">
    <property type="entry name" value="F5_F8_type_C_2"/>
    <property type="match status" value="1"/>
</dbReference>
<dbReference type="GO" id="GO:0001868">
    <property type="term" value="P:regulation of complement activation, lectin pathway"/>
    <property type="evidence" value="ECO:0007669"/>
    <property type="project" value="UniProtKB-ARBA"/>
</dbReference>
<dbReference type="SUPFAM" id="SSF49785">
    <property type="entry name" value="Galactose-binding domain-like"/>
    <property type="match status" value="1"/>
</dbReference>
<protein>
    <recommendedName>
        <fullName evidence="8">Fucolectin tachylectin-4 pentraxin-1 domain-containing protein</fullName>
    </recommendedName>
</protein>
<dbReference type="InterPro" id="IPR008979">
    <property type="entry name" value="Galactose-bd-like_sf"/>
</dbReference>
<comment type="function">
    <text evidence="1">Acts as a defensive agent. Recognizes blood group fucosylated oligosaccharides including A, B, H and Lewis B-type antigens. Does not recognize Lewis A antigen and has low affinity for monovalent haptens.</text>
</comment>
<dbReference type="AlphaFoldDB" id="A0A8W8I215"/>
<dbReference type="GO" id="GO:0010185">
    <property type="term" value="P:regulation of cellular defense response"/>
    <property type="evidence" value="ECO:0007669"/>
    <property type="project" value="UniProtKB-ARBA"/>
</dbReference>
<keyword evidence="7" id="KW-1015">Disulfide bond</keyword>
<evidence type="ECO:0000256" key="4">
    <source>
        <dbReference type="ARBA" id="ARBA00022723"/>
    </source>
</evidence>
<proteinExistence type="inferred from homology"/>
<accession>A0A8W8I215</accession>
<dbReference type="PANTHER" id="PTHR45713:SF6">
    <property type="entry name" value="F5_8 TYPE C DOMAIN-CONTAINING PROTEIN"/>
    <property type="match status" value="1"/>
</dbReference>
<evidence type="ECO:0000256" key="3">
    <source>
        <dbReference type="ARBA" id="ARBA00011233"/>
    </source>
</evidence>
<keyword evidence="4" id="KW-0479">Metal-binding</keyword>
<keyword evidence="6" id="KW-0106">Calcium</keyword>
<keyword evidence="5" id="KW-0430">Lectin</keyword>
<name>A0A8W8I215_MAGGI</name>
<dbReference type="GO" id="GO:0046872">
    <property type="term" value="F:metal ion binding"/>
    <property type="evidence" value="ECO:0007669"/>
    <property type="project" value="UniProtKB-KW"/>
</dbReference>
<dbReference type="InterPro" id="IPR006585">
    <property type="entry name" value="FTP1"/>
</dbReference>
<dbReference type="InterPro" id="IPR051941">
    <property type="entry name" value="BG_Antigen-Binding_Lectin"/>
</dbReference>
<dbReference type="Gene3D" id="2.60.120.260">
    <property type="entry name" value="Galactose-binding domain-like"/>
    <property type="match status" value="1"/>
</dbReference>
<dbReference type="EnsemblMetazoa" id="G11991.1">
    <property type="protein sequence ID" value="G11991.1:cds"/>
    <property type="gene ID" value="G11991"/>
</dbReference>
<dbReference type="SMR" id="A0A8W8I215"/>
<feature type="domain" description="Fucolectin tachylectin-4 pentraxin-1" evidence="8">
    <location>
        <begin position="125"/>
        <end position="268"/>
    </location>
</feature>
<keyword evidence="10" id="KW-1185">Reference proteome</keyword>
<evidence type="ECO:0000256" key="6">
    <source>
        <dbReference type="ARBA" id="ARBA00022837"/>
    </source>
</evidence>
<organism evidence="9 10">
    <name type="scientific">Magallana gigas</name>
    <name type="common">Pacific oyster</name>
    <name type="synonym">Crassostrea gigas</name>
    <dbReference type="NCBI Taxonomy" id="29159"/>
    <lineage>
        <taxon>Eukaryota</taxon>
        <taxon>Metazoa</taxon>
        <taxon>Spiralia</taxon>
        <taxon>Lophotrochozoa</taxon>
        <taxon>Mollusca</taxon>
        <taxon>Bivalvia</taxon>
        <taxon>Autobranchia</taxon>
        <taxon>Pteriomorphia</taxon>
        <taxon>Ostreida</taxon>
        <taxon>Ostreoidea</taxon>
        <taxon>Ostreidae</taxon>
        <taxon>Magallana</taxon>
    </lineage>
</organism>
<evidence type="ECO:0000259" key="8">
    <source>
        <dbReference type="SMART" id="SM00607"/>
    </source>
</evidence>
<comment type="similarity">
    <text evidence="2">Belongs to the fucolectin family.</text>
</comment>
<evidence type="ECO:0000256" key="2">
    <source>
        <dbReference type="ARBA" id="ARBA00010147"/>
    </source>
</evidence>
<evidence type="ECO:0000313" key="9">
    <source>
        <dbReference type="EnsemblMetazoa" id="G11991.1:cds"/>
    </source>
</evidence>
<dbReference type="SMART" id="SM00607">
    <property type="entry name" value="FTP"/>
    <property type="match status" value="1"/>
</dbReference>